<evidence type="ECO:0000313" key="2">
    <source>
        <dbReference type="EMBL" id="UTF53533.1"/>
    </source>
</evidence>
<dbReference type="Pfam" id="PF24035">
    <property type="entry name" value="DUF7344"/>
    <property type="match status" value="1"/>
</dbReference>
<feature type="domain" description="DUF7344" evidence="1">
    <location>
        <begin position="20"/>
        <end position="94"/>
    </location>
</feature>
<dbReference type="EMBL" id="CP100355">
    <property type="protein sequence ID" value="UTF53533.1"/>
    <property type="molecule type" value="Genomic_DNA"/>
</dbReference>
<dbReference type="InterPro" id="IPR055768">
    <property type="entry name" value="DUF7344"/>
</dbReference>
<evidence type="ECO:0000313" key="3">
    <source>
        <dbReference type="Proteomes" id="UP001056855"/>
    </source>
</evidence>
<proteinExistence type="predicted"/>
<accession>A0A9E7SWV5</accession>
<dbReference type="KEGG" id="sawl:NGM29_17470"/>
<dbReference type="RefSeq" id="WP_254158059.1">
    <property type="nucleotide sequence ID" value="NZ_CP100355.1"/>
</dbReference>
<protein>
    <recommendedName>
        <fullName evidence="1">DUF7344 domain-containing protein</fullName>
    </recommendedName>
</protein>
<reference evidence="2" key="1">
    <citation type="submission" date="2022-06" db="EMBL/GenBank/DDBJ databases">
        <title>Diverse halophilic archaea isolated from saline environments.</title>
        <authorList>
            <person name="Cui H.-L."/>
        </authorList>
    </citation>
    <scope>NUCLEOTIDE SEQUENCE</scope>
    <source>
        <strain evidence="2">WLHS1</strain>
    </source>
</reference>
<evidence type="ECO:0000259" key="1">
    <source>
        <dbReference type="Pfam" id="PF24035"/>
    </source>
</evidence>
<gene>
    <name evidence="2" type="ORF">NGM29_17470</name>
</gene>
<sequence>MSRPTLEDEFDPETIDDLQSILSNGYTRGVVDYFHRCTDDVASLDDLADYIVDGQFDCAAESSRDAQIYLHHAGLPKLANVGLLEYDERSNHVRRRDHPVLEASRAFHESTECDENAGVA</sequence>
<dbReference type="GeneID" id="73291874"/>
<keyword evidence="3" id="KW-1185">Reference proteome</keyword>
<dbReference type="Proteomes" id="UP001056855">
    <property type="component" value="Chromosome"/>
</dbReference>
<dbReference type="AlphaFoldDB" id="A0A9E7SWV5"/>
<organism evidence="2 3">
    <name type="scientific">Natronosalvus rutilus</name>
    <dbReference type="NCBI Taxonomy" id="2953753"/>
    <lineage>
        <taxon>Archaea</taxon>
        <taxon>Methanobacteriati</taxon>
        <taxon>Methanobacteriota</taxon>
        <taxon>Stenosarchaea group</taxon>
        <taxon>Halobacteria</taxon>
        <taxon>Halobacteriales</taxon>
        <taxon>Natrialbaceae</taxon>
        <taxon>Natronosalvus</taxon>
    </lineage>
</organism>
<name>A0A9E7SWV5_9EURY</name>